<evidence type="ECO:0000256" key="10">
    <source>
        <dbReference type="SAM" id="Phobius"/>
    </source>
</evidence>
<feature type="non-terminal residue" evidence="12">
    <location>
        <position position="1"/>
    </location>
</feature>
<keyword evidence="7 10" id="KW-0472">Membrane</keyword>
<dbReference type="Proteomes" id="UP000837857">
    <property type="component" value="Chromosome 14"/>
</dbReference>
<evidence type="ECO:0000256" key="2">
    <source>
        <dbReference type="ARBA" id="ARBA00007717"/>
    </source>
</evidence>
<feature type="domain" description="Peptidase M28" evidence="11">
    <location>
        <begin position="202"/>
        <end position="268"/>
    </location>
</feature>
<dbReference type="EMBL" id="OW152826">
    <property type="protein sequence ID" value="CAH2042055.1"/>
    <property type="molecule type" value="Genomic_DNA"/>
</dbReference>
<comment type="similarity">
    <text evidence="2">Belongs to the nicastrin family.</text>
</comment>
<evidence type="ECO:0000256" key="3">
    <source>
        <dbReference type="ARBA" id="ARBA00022692"/>
    </source>
</evidence>
<evidence type="ECO:0000259" key="11">
    <source>
        <dbReference type="Pfam" id="PF04389"/>
    </source>
</evidence>
<dbReference type="InterPro" id="IPR016574">
    <property type="entry name" value="Nicalin"/>
</dbReference>
<evidence type="ECO:0000256" key="6">
    <source>
        <dbReference type="ARBA" id="ARBA00022989"/>
    </source>
</evidence>
<evidence type="ECO:0000256" key="4">
    <source>
        <dbReference type="ARBA" id="ARBA00022729"/>
    </source>
</evidence>
<protein>
    <recommendedName>
        <fullName evidence="9">BOS complex subunit NCLN</fullName>
    </recommendedName>
</protein>
<keyword evidence="8" id="KW-0325">Glycoprotein</keyword>
<evidence type="ECO:0000313" key="13">
    <source>
        <dbReference type="Proteomes" id="UP000837857"/>
    </source>
</evidence>
<reference evidence="12" key="1">
    <citation type="submission" date="2022-03" db="EMBL/GenBank/DDBJ databases">
        <authorList>
            <person name="Martin H S."/>
        </authorList>
    </citation>
    <scope>NUCLEOTIDE SEQUENCE</scope>
</reference>
<dbReference type="Gene3D" id="3.40.630.10">
    <property type="entry name" value="Zn peptidases"/>
    <property type="match status" value="1"/>
</dbReference>
<sequence>MWLDEADGFAEIFKGYLPYYLLVALPIFIIMSPVNPVAASHEFSVYRMQQYDLHNVPHGCRSAGFNLEGRSLTSWSTSRHCVVARVQDISIEQFMEVRSKAGALLLVMPKNITTLTTEEKEHIQLLEMAMIQQEINAPVYFAKWSPEFENILGDLQHSFIMDDKSGTALEAMFKTVSSNGYQIVVSASAPQKMDSRPVTIHGKLVGRLGSAQTIVIAAHYDSAGLVPELSRGADSNASGAVAVLELARIFSRLYSSSAVRGDASLVFVLASVGHSLNYFATKKWLEEQLDSTDASLLQRFRDRDAPPPLHFFYHLPADAVGRLARLTVTPPPPPPPSPCSGCAIRHLLADALGRLARLTVTPPLPLFRTCPSPCAWTRWRPAPCRVHVSKPPRPGGAAASLRARLGAPLVHKKINLADELLAWQHERFSIRRMTAFTVSSLQSHKEPARNSILDTASDTSLRSLTENIALIARALASHIYNITEETNEDDAALYDEVLGVDEASIKQWYEYLASQSRAPQVITTTSPNTGVTAALEKALSRYMEVTVGAHVLDKREPEFTLYSPTSAQLFVYSVKPAVFDLVLTLAIVAYLTVVYFAIQLFPLFYEEYAKLVAGKAKVR</sequence>
<dbReference type="Pfam" id="PF04389">
    <property type="entry name" value="Peptidase_M28"/>
    <property type="match status" value="1"/>
</dbReference>
<evidence type="ECO:0000256" key="7">
    <source>
        <dbReference type="ARBA" id="ARBA00023136"/>
    </source>
</evidence>
<accession>A0ABN8HVM0</accession>
<evidence type="ECO:0000256" key="8">
    <source>
        <dbReference type="ARBA" id="ARBA00023180"/>
    </source>
</evidence>
<evidence type="ECO:0000256" key="5">
    <source>
        <dbReference type="ARBA" id="ARBA00022824"/>
    </source>
</evidence>
<evidence type="ECO:0000256" key="1">
    <source>
        <dbReference type="ARBA" id="ARBA00004389"/>
    </source>
</evidence>
<keyword evidence="4" id="KW-0732">Signal</keyword>
<gene>
    <name evidence="12" type="ORF">IPOD504_LOCUS3555</name>
</gene>
<dbReference type="SUPFAM" id="SSF53187">
    <property type="entry name" value="Zn-dependent exopeptidases"/>
    <property type="match status" value="1"/>
</dbReference>
<proteinExistence type="inferred from homology"/>
<keyword evidence="3 10" id="KW-0812">Transmembrane</keyword>
<keyword evidence="5" id="KW-0256">Endoplasmic reticulum</keyword>
<keyword evidence="6 10" id="KW-1133">Transmembrane helix</keyword>
<organism evidence="12 13">
    <name type="scientific">Iphiclides podalirius</name>
    <name type="common">scarce swallowtail</name>
    <dbReference type="NCBI Taxonomy" id="110791"/>
    <lineage>
        <taxon>Eukaryota</taxon>
        <taxon>Metazoa</taxon>
        <taxon>Ecdysozoa</taxon>
        <taxon>Arthropoda</taxon>
        <taxon>Hexapoda</taxon>
        <taxon>Insecta</taxon>
        <taxon>Pterygota</taxon>
        <taxon>Neoptera</taxon>
        <taxon>Endopterygota</taxon>
        <taxon>Lepidoptera</taxon>
        <taxon>Glossata</taxon>
        <taxon>Ditrysia</taxon>
        <taxon>Papilionoidea</taxon>
        <taxon>Papilionidae</taxon>
        <taxon>Papilioninae</taxon>
        <taxon>Iphiclides</taxon>
    </lineage>
</organism>
<feature type="transmembrane region" description="Helical" evidence="10">
    <location>
        <begin position="577"/>
        <end position="598"/>
    </location>
</feature>
<dbReference type="PANTHER" id="PTHR31826">
    <property type="entry name" value="NICALIN"/>
    <property type="match status" value="1"/>
</dbReference>
<comment type="subcellular location">
    <subcellularLocation>
        <location evidence="1">Endoplasmic reticulum membrane</location>
        <topology evidence="1">Single-pass membrane protein</topology>
    </subcellularLocation>
</comment>
<name>A0ABN8HVM0_9NEOP</name>
<dbReference type="InterPro" id="IPR007484">
    <property type="entry name" value="Peptidase_M28"/>
</dbReference>
<feature type="transmembrane region" description="Helical" evidence="10">
    <location>
        <begin position="20"/>
        <end position="39"/>
    </location>
</feature>
<evidence type="ECO:0000256" key="9">
    <source>
        <dbReference type="ARBA" id="ARBA00034873"/>
    </source>
</evidence>
<keyword evidence="13" id="KW-1185">Reference proteome</keyword>
<evidence type="ECO:0000313" key="12">
    <source>
        <dbReference type="EMBL" id="CAH2042055.1"/>
    </source>
</evidence>